<name>A0A0G4EFY8_VITBC</name>
<organism evidence="7 8">
    <name type="scientific">Vitrella brassicaformis (strain CCMP3155)</name>
    <dbReference type="NCBI Taxonomy" id="1169540"/>
    <lineage>
        <taxon>Eukaryota</taxon>
        <taxon>Sar</taxon>
        <taxon>Alveolata</taxon>
        <taxon>Colpodellida</taxon>
        <taxon>Vitrellaceae</taxon>
        <taxon>Vitrella</taxon>
    </lineage>
</organism>
<dbReference type="Pfam" id="PF01878">
    <property type="entry name" value="EVE"/>
    <property type="match status" value="1"/>
</dbReference>
<feature type="region of interest" description="Disordered" evidence="5">
    <location>
        <begin position="185"/>
        <end position="213"/>
    </location>
</feature>
<dbReference type="GO" id="GO:0005634">
    <property type="term" value="C:nucleus"/>
    <property type="evidence" value="ECO:0007669"/>
    <property type="project" value="UniProtKB-SubCell"/>
</dbReference>
<evidence type="ECO:0000256" key="5">
    <source>
        <dbReference type="SAM" id="MobiDB-lite"/>
    </source>
</evidence>
<evidence type="ECO:0000256" key="2">
    <source>
        <dbReference type="ARBA" id="ARBA00014654"/>
    </source>
</evidence>
<dbReference type="SUPFAM" id="SSF88697">
    <property type="entry name" value="PUA domain-like"/>
    <property type="match status" value="1"/>
</dbReference>
<dbReference type="OMA" id="DVQFIRM"/>
<evidence type="ECO:0000259" key="6">
    <source>
        <dbReference type="Pfam" id="PF01878"/>
    </source>
</evidence>
<keyword evidence="3" id="KW-0597">Phosphoprotein</keyword>
<dbReference type="VEuPathDB" id="CryptoDB:Vbra_11556"/>
<comment type="subcellular location">
    <subcellularLocation>
        <location evidence="1">Nucleus</location>
    </subcellularLocation>
</comment>
<dbReference type="InParanoid" id="A0A0G4EFY8"/>
<dbReference type="PANTHER" id="PTHR14087">
    <property type="entry name" value="THYMOCYTE NUCLEAR PROTEIN 1"/>
    <property type="match status" value="1"/>
</dbReference>
<proteinExistence type="predicted"/>
<evidence type="ECO:0000256" key="1">
    <source>
        <dbReference type="ARBA" id="ARBA00004123"/>
    </source>
</evidence>
<dbReference type="Gene3D" id="3.10.590.10">
    <property type="entry name" value="ph1033 like domains"/>
    <property type="match status" value="1"/>
</dbReference>
<dbReference type="PANTHER" id="PTHR14087:SF7">
    <property type="entry name" value="THYMOCYTE NUCLEAR PROTEIN 1"/>
    <property type="match status" value="1"/>
</dbReference>
<dbReference type="AlphaFoldDB" id="A0A0G4EFY8"/>
<dbReference type="InterPro" id="IPR002740">
    <property type="entry name" value="EVE_domain"/>
</dbReference>
<evidence type="ECO:0000256" key="4">
    <source>
        <dbReference type="ARBA" id="ARBA00023242"/>
    </source>
</evidence>
<evidence type="ECO:0000256" key="3">
    <source>
        <dbReference type="ARBA" id="ARBA00022553"/>
    </source>
</evidence>
<dbReference type="CDD" id="cd21133">
    <property type="entry name" value="EVE"/>
    <property type="match status" value="1"/>
</dbReference>
<evidence type="ECO:0000313" key="8">
    <source>
        <dbReference type="Proteomes" id="UP000041254"/>
    </source>
</evidence>
<dbReference type="InterPro" id="IPR015947">
    <property type="entry name" value="PUA-like_sf"/>
</dbReference>
<gene>
    <name evidence="7" type="ORF">Vbra_11556</name>
</gene>
<dbReference type="OrthoDB" id="41445at2759"/>
<reference evidence="7 8" key="1">
    <citation type="submission" date="2014-11" db="EMBL/GenBank/DDBJ databases">
        <authorList>
            <person name="Zhu J."/>
            <person name="Qi W."/>
            <person name="Song R."/>
        </authorList>
    </citation>
    <scope>NUCLEOTIDE SEQUENCE [LARGE SCALE GENOMIC DNA]</scope>
</reference>
<sequence length="213" mass="24729">MPAKRKRDEAAEGQAGECSSSAAAADGPRYFLMKSEPDSRMEKGMDMKFSIDDLKESPDQTAEWDGVRNFQARNVMRGMKVGDKAFFYHSNCKVPGIVGIATIVREAYPDHTQFDEKNPHYDAKSKKEDPRWDMVDVKFERELERMISLEELKRYKEKELKDMHLFTRARLSVSPVSADEWSFILSLEKQPEPPKEKKKRKKKADKDDEEEDE</sequence>
<dbReference type="EMBL" id="CDMY01000218">
    <property type="protein sequence ID" value="CEL94408.1"/>
    <property type="molecule type" value="Genomic_DNA"/>
</dbReference>
<dbReference type="InterPro" id="IPR052181">
    <property type="entry name" value="5hmC_binding"/>
</dbReference>
<feature type="region of interest" description="Disordered" evidence="5">
    <location>
        <begin position="1"/>
        <end position="23"/>
    </location>
</feature>
<keyword evidence="4" id="KW-0539">Nucleus</keyword>
<dbReference type="InterPro" id="IPR047197">
    <property type="entry name" value="THYN1-like_EVE"/>
</dbReference>
<evidence type="ECO:0000313" key="7">
    <source>
        <dbReference type="EMBL" id="CEL94408.1"/>
    </source>
</evidence>
<dbReference type="Proteomes" id="UP000041254">
    <property type="component" value="Unassembled WGS sequence"/>
</dbReference>
<feature type="compositionally biased region" description="Basic and acidic residues" evidence="5">
    <location>
        <begin position="1"/>
        <end position="10"/>
    </location>
</feature>
<accession>A0A0G4EFY8</accession>
<dbReference type="FunFam" id="3.10.590.10:FF:000003">
    <property type="entry name" value="Thymocyte nuclear protein 1"/>
    <property type="match status" value="1"/>
</dbReference>
<protein>
    <recommendedName>
        <fullName evidence="2">Thymocyte nuclear protein 1</fullName>
    </recommendedName>
</protein>
<keyword evidence="8" id="KW-1185">Reference proteome</keyword>
<dbReference type="STRING" id="1169540.A0A0G4EFY8"/>
<feature type="domain" description="EVE" evidence="6">
    <location>
        <begin position="29"/>
        <end position="186"/>
    </location>
</feature>